<proteinExistence type="predicted"/>
<organism evidence="2 3">
    <name type="scientific">Gossypium stocksii</name>
    <dbReference type="NCBI Taxonomy" id="47602"/>
    <lineage>
        <taxon>Eukaryota</taxon>
        <taxon>Viridiplantae</taxon>
        <taxon>Streptophyta</taxon>
        <taxon>Embryophyta</taxon>
        <taxon>Tracheophyta</taxon>
        <taxon>Spermatophyta</taxon>
        <taxon>Magnoliopsida</taxon>
        <taxon>eudicotyledons</taxon>
        <taxon>Gunneridae</taxon>
        <taxon>Pentapetalae</taxon>
        <taxon>rosids</taxon>
        <taxon>malvids</taxon>
        <taxon>Malvales</taxon>
        <taxon>Malvaceae</taxon>
        <taxon>Malvoideae</taxon>
        <taxon>Gossypium</taxon>
    </lineage>
</organism>
<feature type="region of interest" description="Disordered" evidence="1">
    <location>
        <begin position="97"/>
        <end position="116"/>
    </location>
</feature>
<evidence type="ECO:0000313" key="2">
    <source>
        <dbReference type="EMBL" id="KAH1097122.1"/>
    </source>
</evidence>
<dbReference type="AlphaFoldDB" id="A0A9D3VTQ3"/>
<dbReference type="EMBL" id="JAIQCV010000005">
    <property type="protein sequence ID" value="KAH1097122.1"/>
    <property type="molecule type" value="Genomic_DNA"/>
</dbReference>
<evidence type="ECO:0000256" key="1">
    <source>
        <dbReference type="SAM" id="MobiDB-lite"/>
    </source>
</evidence>
<comment type="caution">
    <text evidence="2">The sequence shown here is derived from an EMBL/GenBank/DDBJ whole genome shotgun (WGS) entry which is preliminary data.</text>
</comment>
<evidence type="ECO:0000313" key="3">
    <source>
        <dbReference type="Proteomes" id="UP000828251"/>
    </source>
</evidence>
<dbReference type="Proteomes" id="UP000828251">
    <property type="component" value="Unassembled WGS sequence"/>
</dbReference>
<protein>
    <submittedName>
        <fullName evidence="2">Uncharacterized protein</fullName>
    </submittedName>
</protein>
<gene>
    <name evidence="2" type="ORF">J1N35_014043</name>
</gene>
<sequence>MLEFCTRTECRTGPERDNRFGGEETKRIKCEGLLKFLVASESRTSLECGIIGGDGRRNLNRGGLAVKRGEQMKIFGAVQILSHAGILSASECGKQVATEGEEKPGELGSEEDERRKKRLLFTKMKGLG</sequence>
<reference evidence="2 3" key="1">
    <citation type="journal article" date="2021" name="Plant Biotechnol. J.">
        <title>Multi-omics assisted identification of the key and species-specific regulatory components of drought-tolerant mechanisms in Gossypium stocksii.</title>
        <authorList>
            <person name="Yu D."/>
            <person name="Ke L."/>
            <person name="Zhang D."/>
            <person name="Wu Y."/>
            <person name="Sun Y."/>
            <person name="Mei J."/>
            <person name="Sun J."/>
            <person name="Sun Y."/>
        </authorList>
    </citation>
    <scope>NUCLEOTIDE SEQUENCE [LARGE SCALE GENOMIC DNA]</scope>
    <source>
        <strain evidence="3">cv. E1</strain>
        <tissue evidence="2">Leaf</tissue>
    </source>
</reference>
<accession>A0A9D3VTQ3</accession>
<name>A0A9D3VTQ3_9ROSI</name>
<keyword evidence="3" id="KW-1185">Reference proteome</keyword>